<feature type="domain" description="Major facilitator superfamily (MFS) profile" evidence="7">
    <location>
        <begin position="7"/>
        <end position="380"/>
    </location>
</feature>
<feature type="transmembrane region" description="Helical" evidence="6">
    <location>
        <begin position="43"/>
        <end position="61"/>
    </location>
</feature>
<dbReference type="SUPFAM" id="SSF103473">
    <property type="entry name" value="MFS general substrate transporter"/>
    <property type="match status" value="1"/>
</dbReference>
<dbReference type="PROSITE" id="PS50850">
    <property type="entry name" value="MFS"/>
    <property type="match status" value="1"/>
</dbReference>
<feature type="transmembrane region" description="Helical" evidence="6">
    <location>
        <begin position="128"/>
        <end position="149"/>
    </location>
</feature>
<proteinExistence type="predicted"/>
<dbReference type="InterPro" id="IPR051788">
    <property type="entry name" value="MFS_Transporter"/>
</dbReference>
<dbReference type="STRING" id="1503.CLPU_18c00420"/>
<gene>
    <name evidence="8" type="ORF">CLPU_18c00420</name>
</gene>
<dbReference type="Pfam" id="PF07690">
    <property type="entry name" value="MFS_1"/>
    <property type="match status" value="1"/>
</dbReference>
<keyword evidence="5 6" id="KW-0472">Membrane</keyword>
<evidence type="ECO:0000256" key="4">
    <source>
        <dbReference type="ARBA" id="ARBA00022989"/>
    </source>
</evidence>
<protein>
    <submittedName>
        <fullName evidence="8">Fucose permease</fullName>
    </submittedName>
</protein>
<reference evidence="9" key="1">
    <citation type="submission" date="2015-07" db="EMBL/GenBank/DDBJ databases">
        <title>Draft genome sequence of the purine-degrading Gottschalkia purinilyticum DSM 1384 (formerly Clostridium purinilyticum).</title>
        <authorList>
            <person name="Poehlein A."/>
            <person name="Schiel-Bengelsdorf B."/>
            <person name="Bengelsdorf F.R."/>
            <person name="Daniel R."/>
            <person name="Duerre P."/>
        </authorList>
    </citation>
    <scope>NUCLEOTIDE SEQUENCE [LARGE SCALE GENOMIC DNA]</scope>
    <source>
        <strain evidence="9">DSM 1384</strain>
    </source>
</reference>
<sequence>MIKAVIPAILAWISMIFMGFTDNMKGLFIPSFKSEFNINNGQVGYVIILSTIGYILFQYIGGILIQKLEHKKVYLISILMCIISFISIYFSKTYIVLLIFMFFFNGGIGLISMSANTMLPAIFTNHQAIIMNITHFCYGVGAIIGQRFIGTMMEKGVVWRQFYLMSGVAFAILLAGVVVSKFPDISFEEKKEKLKFENVITNRLTILYIISIGFYVGSEVAISTWLVNLVTETYGFTISKGSLYLSIFFFLFTIGRLLGGFIVDKLGNFKSILASLTVSFILLMIGILGKRELTILISVSGLFFSIVFPTFVATINNVFKTNTSYILGTILMLASTINMIFNFLIGQLNDLIGTYLSFYIVPISILISIIGTIKIDEKLENFDYDTLEIKREE</sequence>
<feature type="transmembrane region" description="Helical" evidence="6">
    <location>
        <begin position="161"/>
        <end position="183"/>
    </location>
</feature>
<dbReference type="OrthoDB" id="1674556at2"/>
<name>A0A0L0W7T2_GOTPU</name>
<dbReference type="PANTHER" id="PTHR23514">
    <property type="entry name" value="BYPASS OF STOP CODON PROTEIN 6"/>
    <property type="match status" value="1"/>
</dbReference>
<organism evidence="8 9">
    <name type="scientific">Gottschalkia purinilytica</name>
    <name type="common">Clostridium purinilyticum</name>
    <dbReference type="NCBI Taxonomy" id="1503"/>
    <lineage>
        <taxon>Bacteria</taxon>
        <taxon>Bacillati</taxon>
        <taxon>Bacillota</taxon>
        <taxon>Tissierellia</taxon>
        <taxon>Tissierellales</taxon>
        <taxon>Gottschalkiaceae</taxon>
        <taxon>Gottschalkia</taxon>
    </lineage>
</organism>
<dbReference type="InterPro" id="IPR011701">
    <property type="entry name" value="MFS"/>
</dbReference>
<dbReference type="Proteomes" id="UP000037267">
    <property type="component" value="Unassembled WGS sequence"/>
</dbReference>
<feature type="transmembrane region" description="Helical" evidence="6">
    <location>
        <begin position="73"/>
        <end position="90"/>
    </location>
</feature>
<evidence type="ECO:0000313" key="9">
    <source>
        <dbReference type="Proteomes" id="UP000037267"/>
    </source>
</evidence>
<keyword evidence="4 6" id="KW-1133">Transmembrane helix</keyword>
<dbReference type="InterPro" id="IPR036259">
    <property type="entry name" value="MFS_trans_sf"/>
</dbReference>
<keyword evidence="9" id="KW-1185">Reference proteome</keyword>
<dbReference type="GO" id="GO:0005886">
    <property type="term" value="C:plasma membrane"/>
    <property type="evidence" value="ECO:0007669"/>
    <property type="project" value="UniProtKB-SubCell"/>
</dbReference>
<evidence type="ECO:0000256" key="3">
    <source>
        <dbReference type="ARBA" id="ARBA00022692"/>
    </source>
</evidence>
<dbReference type="PANTHER" id="PTHR23514:SF13">
    <property type="entry name" value="INNER MEMBRANE PROTEIN YBJJ"/>
    <property type="match status" value="1"/>
</dbReference>
<dbReference type="AlphaFoldDB" id="A0A0L0W7T2"/>
<dbReference type="GO" id="GO:0022857">
    <property type="term" value="F:transmembrane transporter activity"/>
    <property type="evidence" value="ECO:0007669"/>
    <property type="project" value="InterPro"/>
</dbReference>
<feature type="transmembrane region" description="Helical" evidence="6">
    <location>
        <begin position="96"/>
        <end position="116"/>
    </location>
</feature>
<feature type="transmembrane region" description="Helical" evidence="6">
    <location>
        <begin position="204"/>
        <end position="230"/>
    </location>
</feature>
<feature type="transmembrane region" description="Helical" evidence="6">
    <location>
        <begin position="351"/>
        <end position="373"/>
    </location>
</feature>
<comment type="caution">
    <text evidence="8">The sequence shown here is derived from an EMBL/GenBank/DDBJ whole genome shotgun (WGS) entry which is preliminary data.</text>
</comment>
<feature type="transmembrane region" description="Helical" evidence="6">
    <location>
        <begin position="271"/>
        <end position="289"/>
    </location>
</feature>
<evidence type="ECO:0000256" key="6">
    <source>
        <dbReference type="SAM" id="Phobius"/>
    </source>
</evidence>
<accession>A0A0L0W7T2</accession>
<evidence type="ECO:0000256" key="5">
    <source>
        <dbReference type="ARBA" id="ARBA00023136"/>
    </source>
</evidence>
<keyword evidence="3 6" id="KW-0812">Transmembrane</keyword>
<dbReference type="InterPro" id="IPR020846">
    <property type="entry name" value="MFS_dom"/>
</dbReference>
<evidence type="ECO:0000313" key="8">
    <source>
        <dbReference type="EMBL" id="KNF07360.1"/>
    </source>
</evidence>
<feature type="transmembrane region" description="Helical" evidence="6">
    <location>
        <begin position="242"/>
        <end position="259"/>
    </location>
</feature>
<feature type="transmembrane region" description="Helical" evidence="6">
    <location>
        <begin position="325"/>
        <end position="345"/>
    </location>
</feature>
<evidence type="ECO:0000256" key="2">
    <source>
        <dbReference type="ARBA" id="ARBA00022448"/>
    </source>
</evidence>
<evidence type="ECO:0000259" key="7">
    <source>
        <dbReference type="PROSITE" id="PS50850"/>
    </source>
</evidence>
<dbReference type="Gene3D" id="1.20.1250.20">
    <property type="entry name" value="MFS general substrate transporter like domains"/>
    <property type="match status" value="2"/>
</dbReference>
<dbReference type="RefSeq" id="WP_050356331.1">
    <property type="nucleotide sequence ID" value="NZ_LGSS01000018.1"/>
</dbReference>
<comment type="subcellular location">
    <subcellularLocation>
        <location evidence="1">Cell membrane</location>
        <topology evidence="1">Multi-pass membrane protein</topology>
    </subcellularLocation>
</comment>
<evidence type="ECO:0000256" key="1">
    <source>
        <dbReference type="ARBA" id="ARBA00004651"/>
    </source>
</evidence>
<feature type="transmembrane region" description="Helical" evidence="6">
    <location>
        <begin position="295"/>
        <end position="313"/>
    </location>
</feature>
<dbReference type="EMBL" id="LGSS01000018">
    <property type="protein sequence ID" value="KNF07360.1"/>
    <property type="molecule type" value="Genomic_DNA"/>
</dbReference>
<keyword evidence="2" id="KW-0813">Transport</keyword>